<organism evidence="1 2">
    <name type="scientific">Natranaerobius thermophilus (strain ATCC BAA-1301 / DSM 18059 / JW/NM-WN-LF)</name>
    <dbReference type="NCBI Taxonomy" id="457570"/>
    <lineage>
        <taxon>Bacteria</taxon>
        <taxon>Bacillati</taxon>
        <taxon>Bacillota</taxon>
        <taxon>Clostridia</taxon>
        <taxon>Natranaerobiales</taxon>
        <taxon>Natranaerobiaceae</taxon>
        <taxon>Natranaerobius</taxon>
    </lineage>
</organism>
<dbReference type="KEGG" id="nth:Nther_2278"/>
<proteinExistence type="predicted"/>
<dbReference type="Proteomes" id="UP000001683">
    <property type="component" value="Chromosome"/>
</dbReference>
<dbReference type="eggNOG" id="ENOG502ZHI0">
    <property type="taxonomic scope" value="Bacteria"/>
</dbReference>
<accession>B2A8G0</accession>
<evidence type="ECO:0000313" key="1">
    <source>
        <dbReference type="EMBL" id="ACB85844.1"/>
    </source>
</evidence>
<evidence type="ECO:0000313" key="2">
    <source>
        <dbReference type="Proteomes" id="UP000001683"/>
    </source>
</evidence>
<dbReference type="EMBL" id="CP001034">
    <property type="protein sequence ID" value="ACB85844.1"/>
    <property type="molecule type" value="Genomic_DNA"/>
</dbReference>
<gene>
    <name evidence="1" type="ordered locus">Nther_2278</name>
</gene>
<dbReference type="STRING" id="457570.Nther_2278"/>
<dbReference type="HOGENOM" id="CLU_1141607_0_0_9"/>
<sequence>MVLNSGGASPPYLFHFTLKAKTILRMKMLVLQNTENQRGINLTAANLSHEQLQNIVTKIRDNSQKGTLTQSATLIDPLLTKETSSENSLQANEDTPNKFSSDQLTPKKLLISIKESEENEDIKLLQGAKGMYFISELYMTSEYANMLIKLEEGDNPSLMAEIVRRDCKKYPRPTNINLFHKFPFFMNKQEIEDILSDMQKHPDFQDIKSVTSFNGVKYLYSEQHMNERYAAKLADNIEYRLKG</sequence>
<name>B2A8G0_NATTJ</name>
<dbReference type="AlphaFoldDB" id="B2A8G0"/>
<protein>
    <submittedName>
        <fullName evidence="1">Uncharacterized protein</fullName>
    </submittedName>
</protein>
<dbReference type="InParanoid" id="B2A8G0"/>
<reference evidence="1 2" key="2">
    <citation type="journal article" date="2011" name="J. Bacteriol.">
        <title>Complete genome sequence of the anaerobic, halophilic alkalithermophile Natranaerobius thermophilus JW/NM-WN-LF.</title>
        <authorList>
            <person name="Zhao B."/>
            <person name="Mesbah N.M."/>
            <person name="Dalin E."/>
            <person name="Goodwin L."/>
            <person name="Nolan M."/>
            <person name="Pitluck S."/>
            <person name="Chertkov O."/>
            <person name="Brettin T.S."/>
            <person name="Han J."/>
            <person name="Larimer F.W."/>
            <person name="Land M.L."/>
            <person name="Hauser L."/>
            <person name="Kyrpides N."/>
            <person name="Wiegel J."/>
        </authorList>
    </citation>
    <scope>NUCLEOTIDE SEQUENCE [LARGE SCALE GENOMIC DNA]</scope>
    <source>
        <strain evidence="2">ATCC BAA-1301 / DSM 18059 / JW/NM-WN-LF</strain>
    </source>
</reference>
<reference evidence="1 2" key="1">
    <citation type="submission" date="2008-04" db="EMBL/GenBank/DDBJ databases">
        <title>Complete sequence of chromosome of Natranaerobius thermophilus JW/NM-WN-LF.</title>
        <authorList>
            <consortium name="US DOE Joint Genome Institute"/>
            <person name="Copeland A."/>
            <person name="Lucas S."/>
            <person name="Lapidus A."/>
            <person name="Glavina del Rio T."/>
            <person name="Dalin E."/>
            <person name="Tice H."/>
            <person name="Bruce D."/>
            <person name="Goodwin L."/>
            <person name="Pitluck S."/>
            <person name="Chertkov O."/>
            <person name="Brettin T."/>
            <person name="Detter J.C."/>
            <person name="Han C."/>
            <person name="Kuske C.R."/>
            <person name="Schmutz J."/>
            <person name="Larimer F."/>
            <person name="Land M."/>
            <person name="Hauser L."/>
            <person name="Kyrpides N."/>
            <person name="Lykidis A."/>
            <person name="Mesbah N.M."/>
            <person name="Wiegel J."/>
        </authorList>
    </citation>
    <scope>NUCLEOTIDE SEQUENCE [LARGE SCALE GENOMIC DNA]</scope>
    <source>
        <strain evidence="2">ATCC BAA-1301 / DSM 18059 / JW/NM-WN-LF</strain>
    </source>
</reference>
<keyword evidence="2" id="KW-1185">Reference proteome</keyword>